<dbReference type="Proteomes" id="UP000002154">
    <property type="component" value="Chromosome"/>
</dbReference>
<keyword evidence="2 5" id="KW-0378">Hydrolase</keyword>
<evidence type="ECO:0000256" key="5">
    <source>
        <dbReference type="PIRNR" id="PIRNR016557"/>
    </source>
</evidence>
<dbReference type="InterPro" id="IPR016195">
    <property type="entry name" value="Pol/histidinol_Pase-like"/>
</dbReference>
<sequence>MRHVSYSREKRFLYEIGRMKQMIDLHCHILPGIDDGAQTVTDSLAMAQKAVEEGIHTIVATPHHQNGKYTNERTSIIHQVKQLNDELQQNEIPLKILPGQEVRLYGDLLEDYEASKIVTLNETNKYILIEFPSNHVPRYAEQLLYELRVKGRIPIIVHPERNAELIERPDKLYNLVSKGALTQVTAGSLLGKFGKKIKKFSLQLVEHNLTHMIASDAHNTTSRGFHLAESYELIGKEFGMNVMSDLKENPYLLISGKAIYKEDPEQIRRKKLFGIF</sequence>
<dbReference type="KEGG" id="bwe:BcerKBAB4_5072"/>
<name>A9VRC2_BACMK</name>
<accession>A9VRC2</accession>
<evidence type="ECO:0000313" key="7">
    <source>
        <dbReference type="Proteomes" id="UP000002154"/>
    </source>
</evidence>
<protein>
    <recommendedName>
        <fullName evidence="5">Tyrosine-protein phosphatase</fullName>
        <ecNumber evidence="5">3.1.3.48</ecNumber>
    </recommendedName>
</protein>
<dbReference type="eggNOG" id="COG4464">
    <property type="taxonomic scope" value="Bacteria"/>
</dbReference>
<dbReference type="Pfam" id="PF19567">
    <property type="entry name" value="CpsB_CapC"/>
    <property type="match status" value="1"/>
</dbReference>
<proteinExistence type="inferred from homology"/>
<comment type="catalytic activity">
    <reaction evidence="4 5">
        <text>O-phospho-L-tyrosyl-[protein] + H2O = L-tyrosyl-[protein] + phosphate</text>
        <dbReference type="Rhea" id="RHEA:10684"/>
        <dbReference type="Rhea" id="RHEA-COMP:10136"/>
        <dbReference type="Rhea" id="RHEA-COMP:20101"/>
        <dbReference type="ChEBI" id="CHEBI:15377"/>
        <dbReference type="ChEBI" id="CHEBI:43474"/>
        <dbReference type="ChEBI" id="CHEBI:46858"/>
        <dbReference type="ChEBI" id="CHEBI:61978"/>
        <dbReference type="EC" id="3.1.3.48"/>
    </reaction>
</comment>
<dbReference type="PANTHER" id="PTHR39181:SF1">
    <property type="entry name" value="TYROSINE-PROTEIN PHOSPHATASE YWQE"/>
    <property type="match status" value="1"/>
</dbReference>
<dbReference type="Gene3D" id="3.20.20.140">
    <property type="entry name" value="Metal-dependent hydrolases"/>
    <property type="match status" value="1"/>
</dbReference>
<dbReference type="SUPFAM" id="SSF89550">
    <property type="entry name" value="PHP domain-like"/>
    <property type="match status" value="1"/>
</dbReference>
<dbReference type="EC" id="3.1.3.48" evidence="5"/>
<reference evidence="6 7" key="1">
    <citation type="journal article" date="2008" name="Chem. Biol. Interact.">
        <title>Extending the Bacillus cereus group genomics to putative food-borne pathogens of different toxicity.</title>
        <authorList>
            <person name="Lapidus A."/>
            <person name="Goltsman E."/>
            <person name="Auger S."/>
            <person name="Galleron N."/>
            <person name="Segurens B."/>
            <person name="Dossat C."/>
            <person name="Land M.L."/>
            <person name="Broussolle V."/>
            <person name="Brillard J."/>
            <person name="Guinebretiere M.H."/>
            <person name="Sanchis V."/>
            <person name="Nguen-The C."/>
            <person name="Lereclus D."/>
            <person name="Richardson P."/>
            <person name="Wincker P."/>
            <person name="Weissenbach J."/>
            <person name="Ehrlich S.D."/>
            <person name="Sorokin A."/>
        </authorList>
    </citation>
    <scope>NUCLEOTIDE SEQUENCE [LARGE SCALE GENOMIC DNA]</scope>
    <source>
        <strain evidence="6 7">KBAB4</strain>
    </source>
</reference>
<evidence type="ECO:0000256" key="2">
    <source>
        <dbReference type="ARBA" id="ARBA00022801"/>
    </source>
</evidence>
<dbReference type="HOGENOM" id="CLU_085966_1_0_9"/>
<comment type="similarity">
    <text evidence="1 5">Belongs to the metallo-dependent hydrolases superfamily. CpsB/CapC family.</text>
</comment>
<dbReference type="EMBL" id="CP000903">
    <property type="protein sequence ID" value="ABY46218.1"/>
    <property type="molecule type" value="Genomic_DNA"/>
</dbReference>
<dbReference type="InterPro" id="IPR016667">
    <property type="entry name" value="Caps_polysacc_synth_CpsB/CapC"/>
</dbReference>
<dbReference type="GO" id="GO:0004725">
    <property type="term" value="F:protein tyrosine phosphatase activity"/>
    <property type="evidence" value="ECO:0007669"/>
    <property type="project" value="UniProtKB-UniRule"/>
</dbReference>
<dbReference type="AlphaFoldDB" id="A9VRC2"/>
<dbReference type="GO" id="GO:0030145">
    <property type="term" value="F:manganese ion binding"/>
    <property type="evidence" value="ECO:0007669"/>
    <property type="project" value="UniProtKB-UniRule"/>
</dbReference>
<gene>
    <name evidence="6" type="ordered locus">BcerKBAB4_5072</name>
</gene>
<evidence type="ECO:0000256" key="4">
    <source>
        <dbReference type="ARBA" id="ARBA00051722"/>
    </source>
</evidence>
<keyword evidence="3 5" id="KW-0904">Protein phosphatase</keyword>
<evidence type="ECO:0000313" key="6">
    <source>
        <dbReference type="EMBL" id="ABY46218.1"/>
    </source>
</evidence>
<dbReference type="PANTHER" id="PTHR39181">
    <property type="entry name" value="TYROSINE-PROTEIN PHOSPHATASE YWQE"/>
    <property type="match status" value="1"/>
</dbReference>
<organism evidence="6 7">
    <name type="scientific">Bacillus mycoides (strain KBAB4)</name>
    <name type="common">Bacillus weihenstephanensis</name>
    <dbReference type="NCBI Taxonomy" id="315730"/>
    <lineage>
        <taxon>Bacteria</taxon>
        <taxon>Bacillati</taxon>
        <taxon>Bacillota</taxon>
        <taxon>Bacilli</taxon>
        <taxon>Bacillales</taxon>
        <taxon>Bacillaceae</taxon>
        <taxon>Bacillus</taxon>
        <taxon>Bacillus cereus group</taxon>
    </lineage>
</organism>
<evidence type="ECO:0000256" key="3">
    <source>
        <dbReference type="ARBA" id="ARBA00022912"/>
    </source>
</evidence>
<dbReference type="PIRSF" id="PIRSF016557">
    <property type="entry name" value="Caps_synth_CpsB"/>
    <property type="match status" value="1"/>
</dbReference>
<evidence type="ECO:0000256" key="1">
    <source>
        <dbReference type="ARBA" id="ARBA00005750"/>
    </source>
</evidence>